<reference evidence="2" key="1">
    <citation type="journal article" date="2022" name="Mol. Ecol. Resour.">
        <title>The genomes of chicory, endive, great burdock and yacon provide insights into Asteraceae palaeo-polyploidization history and plant inulin production.</title>
        <authorList>
            <person name="Fan W."/>
            <person name="Wang S."/>
            <person name="Wang H."/>
            <person name="Wang A."/>
            <person name="Jiang F."/>
            <person name="Liu H."/>
            <person name="Zhao H."/>
            <person name="Xu D."/>
            <person name="Zhang Y."/>
        </authorList>
    </citation>
    <scope>NUCLEOTIDE SEQUENCE [LARGE SCALE GENOMIC DNA]</scope>
    <source>
        <strain evidence="2">cv. Punajuju</strain>
    </source>
</reference>
<organism evidence="1 2">
    <name type="scientific">Cichorium intybus</name>
    <name type="common">Chicory</name>
    <dbReference type="NCBI Taxonomy" id="13427"/>
    <lineage>
        <taxon>Eukaryota</taxon>
        <taxon>Viridiplantae</taxon>
        <taxon>Streptophyta</taxon>
        <taxon>Embryophyta</taxon>
        <taxon>Tracheophyta</taxon>
        <taxon>Spermatophyta</taxon>
        <taxon>Magnoliopsida</taxon>
        <taxon>eudicotyledons</taxon>
        <taxon>Gunneridae</taxon>
        <taxon>Pentapetalae</taxon>
        <taxon>asterids</taxon>
        <taxon>campanulids</taxon>
        <taxon>Asterales</taxon>
        <taxon>Asteraceae</taxon>
        <taxon>Cichorioideae</taxon>
        <taxon>Cichorieae</taxon>
        <taxon>Cichoriinae</taxon>
        <taxon>Cichorium</taxon>
    </lineage>
</organism>
<keyword evidence="2" id="KW-1185">Reference proteome</keyword>
<comment type="caution">
    <text evidence="1">The sequence shown here is derived from an EMBL/GenBank/DDBJ whole genome shotgun (WGS) entry which is preliminary data.</text>
</comment>
<dbReference type="Proteomes" id="UP001055811">
    <property type="component" value="Linkage Group LG07"/>
</dbReference>
<name>A0ACB9AFY2_CICIN</name>
<sequence length="83" mass="9461">MVEILMGRAMLELNQILRANEINFSILAALPALFLSLVVLMLLRASVKQDTRVEGRGKIARVQRRLLIVEVEKKIVQFQNCID</sequence>
<proteinExistence type="predicted"/>
<reference evidence="1 2" key="2">
    <citation type="journal article" date="2022" name="Mol. Ecol. Resour.">
        <title>The genomes of chicory, endive, great burdock and yacon provide insights into Asteraceae paleo-polyploidization history and plant inulin production.</title>
        <authorList>
            <person name="Fan W."/>
            <person name="Wang S."/>
            <person name="Wang H."/>
            <person name="Wang A."/>
            <person name="Jiang F."/>
            <person name="Liu H."/>
            <person name="Zhao H."/>
            <person name="Xu D."/>
            <person name="Zhang Y."/>
        </authorList>
    </citation>
    <scope>NUCLEOTIDE SEQUENCE [LARGE SCALE GENOMIC DNA]</scope>
    <source>
        <strain evidence="2">cv. Punajuju</strain>
        <tissue evidence="1">Leaves</tissue>
    </source>
</reference>
<evidence type="ECO:0000313" key="2">
    <source>
        <dbReference type="Proteomes" id="UP001055811"/>
    </source>
</evidence>
<evidence type="ECO:0000313" key="1">
    <source>
        <dbReference type="EMBL" id="KAI3709052.1"/>
    </source>
</evidence>
<gene>
    <name evidence="1" type="ORF">L2E82_38768</name>
</gene>
<dbReference type="EMBL" id="CM042015">
    <property type="protein sequence ID" value="KAI3709052.1"/>
    <property type="molecule type" value="Genomic_DNA"/>
</dbReference>
<protein>
    <submittedName>
        <fullName evidence="1">Uncharacterized protein</fullName>
    </submittedName>
</protein>
<accession>A0ACB9AFY2</accession>